<dbReference type="InterPro" id="IPR016155">
    <property type="entry name" value="Mopterin_synth/thiamin_S_b"/>
</dbReference>
<evidence type="ECO:0000256" key="3">
    <source>
        <dbReference type="ARBA" id="ARBA00023150"/>
    </source>
</evidence>
<dbReference type="InterPro" id="IPR003749">
    <property type="entry name" value="ThiS/MoaD-like"/>
</dbReference>
<keyword evidence="3" id="KW-0501">Molybdenum cofactor biosynthesis</keyword>
<dbReference type="UniPathway" id="UPA00344"/>
<dbReference type="Gene3D" id="3.10.20.30">
    <property type="match status" value="1"/>
</dbReference>
<dbReference type="InterPro" id="IPR012675">
    <property type="entry name" value="Beta-grasp_dom_sf"/>
</dbReference>
<dbReference type="AlphaFoldDB" id="A0A495RC90"/>
<dbReference type="PANTHER" id="PTHR33359:SF1">
    <property type="entry name" value="MOLYBDOPTERIN SYNTHASE SULFUR CARRIER SUBUNIT"/>
    <property type="match status" value="1"/>
</dbReference>
<dbReference type="FunFam" id="3.10.20.30:FF:000010">
    <property type="entry name" value="Molybdopterin synthase sulfur carrier subunit"/>
    <property type="match status" value="1"/>
</dbReference>
<evidence type="ECO:0000313" key="7">
    <source>
        <dbReference type="Proteomes" id="UP000278542"/>
    </source>
</evidence>
<dbReference type="SUPFAM" id="SSF54285">
    <property type="entry name" value="MoaD/ThiS"/>
    <property type="match status" value="1"/>
</dbReference>
<dbReference type="Pfam" id="PF02597">
    <property type="entry name" value="ThiS"/>
    <property type="match status" value="1"/>
</dbReference>
<dbReference type="OrthoDB" id="9801945at2"/>
<dbReference type="PANTHER" id="PTHR33359">
    <property type="entry name" value="MOLYBDOPTERIN SYNTHASE SULFUR CARRIER SUBUNIT"/>
    <property type="match status" value="1"/>
</dbReference>
<accession>A0A495RC90</accession>
<sequence>MIRILFFAQTRELIGVSSLELDMAPIAVSDLIEHLSLNGDNWLYALKEKHTLCAVNKQLVDHNYVINANDEVAFFPPVTGG</sequence>
<dbReference type="RefSeq" id="WP_121145251.1">
    <property type="nucleotide sequence ID" value="NZ_RBWY01000003.1"/>
</dbReference>
<dbReference type="GO" id="GO:1990133">
    <property type="term" value="C:molybdopterin adenylyltransferase complex"/>
    <property type="evidence" value="ECO:0007669"/>
    <property type="project" value="TreeGrafter"/>
</dbReference>
<evidence type="ECO:0000256" key="1">
    <source>
        <dbReference type="ARBA" id="ARBA00005046"/>
    </source>
</evidence>
<dbReference type="EMBL" id="RBWY01000003">
    <property type="protein sequence ID" value="RKS85092.1"/>
    <property type="molecule type" value="Genomic_DNA"/>
</dbReference>
<proteinExistence type="inferred from homology"/>
<gene>
    <name evidence="6" type="ORF">DES39_1601</name>
</gene>
<protein>
    <recommendedName>
        <fullName evidence="5">Molybdopterin synthase sulfur carrier subunit</fullName>
    </recommendedName>
</protein>
<evidence type="ECO:0000256" key="5">
    <source>
        <dbReference type="ARBA" id="ARBA00024247"/>
    </source>
</evidence>
<name>A0A495RC90_9GAMM</name>
<keyword evidence="2" id="KW-0547">Nucleotide-binding</keyword>
<dbReference type="GO" id="GO:0006777">
    <property type="term" value="P:Mo-molybdopterin cofactor biosynthetic process"/>
    <property type="evidence" value="ECO:0007669"/>
    <property type="project" value="UniProtKB-KW"/>
</dbReference>
<evidence type="ECO:0000313" key="6">
    <source>
        <dbReference type="EMBL" id="RKS85092.1"/>
    </source>
</evidence>
<evidence type="ECO:0000256" key="4">
    <source>
        <dbReference type="ARBA" id="ARBA00024200"/>
    </source>
</evidence>
<comment type="similarity">
    <text evidence="4">Belongs to the MoaD family.</text>
</comment>
<comment type="pathway">
    <text evidence="1">Cofactor biosynthesis; molybdopterin biosynthesis.</text>
</comment>
<reference evidence="6 7" key="1">
    <citation type="submission" date="2018-10" db="EMBL/GenBank/DDBJ databases">
        <title>Genomic Encyclopedia of Type Strains, Phase IV (KMG-IV): sequencing the most valuable type-strain genomes for metagenomic binning, comparative biology and taxonomic classification.</title>
        <authorList>
            <person name="Goeker M."/>
        </authorList>
    </citation>
    <scope>NUCLEOTIDE SEQUENCE [LARGE SCALE GENOMIC DNA]</scope>
    <source>
        <strain evidence="6 7">DSM 22228</strain>
    </source>
</reference>
<dbReference type="CDD" id="cd00754">
    <property type="entry name" value="Ubl_MoaD"/>
    <property type="match status" value="1"/>
</dbReference>
<comment type="caution">
    <text evidence="6">The sequence shown here is derived from an EMBL/GenBank/DDBJ whole genome shotgun (WGS) entry which is preliminary data.</text>
</comment>
<keyword evidence="7" id="KW-1185">Reference proteome</keyword>
<organism evidence="6 7">
    <name type="scientific">Orbus hercynius</name>
    <dbReference type="NCBI Taxonomy" id="593135"/>
    <lineage>
        <taxon>Bacteria</taxon>
        <taxon>Pseudomonadati</taxon>
        <taxon>Pseudomonadota</taxon>
        <taxon>Gammaproteobacteria</taxon>
        <taxon>Orbales</taxon>
        <taxon>Orbaceae</taxon>
        <taxon>Orbus</taxon>
    </lineage>
</organism>
<evidence type="ECO:0000256" key="2">
    <source>
        <dbReference type="ARBA" id="ARBA00022741"/>
    </source>
</evidence>
<dbReference type="InterPro" id="IPR044672">
    <property type="entry name" value="MOCS2A"/>
</dbReference>
<dbReference type="Proteomes" id="UP000278542">
    <property type="component" value="Unassembled WGS sequence"/>
</dbReference>
<dbReference type="GO" id="GO:0000166">
    <property type="term" value="F:nucleotide binding"/>
    <property type="evidence" value="ECO:0007669"/>
    <property type="project" value="UniProtKB-KW"/>
</dbReference>